<reference evidence="1" key="1">
    <citation type="journal article" date="2021" name="Proc. Natl. Acad. Sci. U.S.A.">
        <title>A Catalog of Tens of Thousands of Viruses from Human Metagenomes Reveals Hidden Associations with Chronic Diseases.</title>
        <authorList>
            <person name="Tisza M.J."/>
            <person name="Buck C.B."/>
        </authorList>
    </citation>
    <scope>NUCLEOTIDE SEQUENCE</scope>
    <source>
        <strain evidence="1">Ct1Uu26</strain>
    </source>
</reference>
<sequence>MLSKNTFSRPWATASLSRNTQQISPQELRSESMLTFTEEHFLIAFMV</sequence>
<evidence type="ECO:0000313" key="1">
    <source>
        <dbReference type="EMBL" id="DAE27494.1"/>
    </source>
</evidence>
<organism evidence="1">
    <name type="scientific">virus sp. ct1Uu26</name>
    <dbReference type="NCBI Taxonomy" id="2826789"/>
    <lineage>
        <taxon>Viruses</taxon>
    </lineage>
</organism>
<protein>
    <submittedName>
        <fullName evidence="1">Uncharacterized protein</fullName>
    </submittedName>
</protein>
<proteinExistence type="predicted"/>
<accession>A0A8S5R7V6</accession>
<dbReference type="EMBL" id="BK015840">
    <property type="protein sequence ID" value="DAE27494.1"/>
    <property type="molecule type" value="Genomic_DNA"/>
</dbReference>
<name>A0A8S5R7V6_9VIRU</name>